<reference evidence="2" key="1">
    <citation type="submission" date="2023-05" db="EMBL/GenBank/DDBJ databases">
        <title>Nepenthes gracilis genome sequencing.</title>
        <authorList>
            <person name="Fukushima K."/>
        </authorList>
    </citation>
    <scope>NUCLEOTIDE SEQUENCE</scope>
    <source>
        <strain evidence="2">SING2019-196</strain>
    </source>
</reference>
<organism evidence="2 3">
    <name type="scientific">Nepenthes gracilis</name>
    <name type="common">Slender pitcher plant</name>
    <dbReference type="NCBI Taxonomy" id="150966"/>
    <lineage>
        <taxon>Eukaryota</taxon>
        <taxon>Viridiplantae</taxon>
        <taxon>Streptophyta</taxon>
        <taxon>Embryophyta</taxon>
        <taxon>Tracheophyta</taxon>
        <taxon>Spermatophyta</taxon>
        <taxon>Magnoliopsida</taxon>
        <taxon>eudicotyledons</taxon>
        <taxon>Gunneridae</taxon>
        <taxon>Pentapetalae</taxon>
        <taxon>Caryophyllales</taxon>
        <taxon>Nepenthaceae</taxon>
        <taxon>Nepenthes</taxon>
    </lineage>
</organism>
<feature type="compositionally biased region" description="Basic and acidic residues" evidence="1">
    <location>
        <begin position="248"/>
        <end position="259"/>
    </location>
</feature>
<evidence type="ECO:0000313" key="2">
    <source>
        <dbReference type="EMBL" id="GMH00482.1"/>
    </source>
</evidence>
<proteinExistence type="predicted"/>
<comment type="caution">
    <text evidence="2">The sequence shown here is derived from an EMBL/GenBank/DDBJ whole genome shotgun (WGS) entry which is preliminary data.</text>
</comment>
<dbReference type="PANTHER" id="PTHR34802:SF1">
    <property type="entry name" value="CHORISMATE SYNTHASE"/>
    <property type="match status" value="1"/>
</dbReference>
<feature type="compositionally biased region" description="Basic and acidic residues" evidence="1">
    <location>
        <begin position="270"/>
        <end position="279"/>
    </location>
</feature>
<feature type="region of interest" description="Disordered" evidence="1">
    <location>
        <begin position="248"/>
        <end position="302"/>
    </location>
</feature>
<accession>A0AAD3RWS6</accession>
<protein>
    <submittedName>
        <fullName evidence="2">Uncharacterized protein</fullName>
    </submittedName>
</protein>
<dbReference type="EMBL" id="BSYO01000002">
    <property type="protein sequence ID" value="GMH00482.1"/>
    <property type="molecule type" value="Genomic_DNA"/>
</dbReference>
<gene>
    <name evidence="2" type="ORF">Nepgr_002321</name>
</gene>
<feature type="compositionally biased region" description="Polar residues" evidence="1">
    <location>
        <begin position="289"/>
        <end position="302"/>
    </location>
</feature>
<evidence type="ECO:0000256" key="1">
    <source>
        <dbReference type="SAM" id="MobiDB-lite"/>
    </source>
</evidence>
<dbReference type="PANTHER" id="PTHR34802">
    <property type="entry name" value="CHORISMATE SYNTHASE"/>
    <property type="match status" value="1"/>
</dbReference>
<sequence>MLSRDTIASEIDNTRLENEDLSVEQAEESSVETSKHSKISYTRKFLLSLSELEICRKLPSGFDESIISEFSCVSDSIQDHSRISDSLSLQGSRYSDYGSSSSTRGDMGNYSRWIPRWDSRSRSDTDSQSDKESDSGRRYGNQSRRSWQNLEHDGLLGSGSFPRPSGYAAGASVPRFRANDQYQPNRINDPYPPRPYKAVPYSRREVNDSYNDETFGSAECTSQDRVEEERKRRVEFEMMRKEQQKALQEKLKFSSDRPVDPLSGFTTLEENPRENKLSNEENDPMTKPALQNDSGKLSASSHAHTYRPLVPPGFTNSNLERNSGAKSLLHPNAVEVGKFDLEVGHQDDKELAQMVGYRKQQSETANQSSDNGRKSADLSSTFEACQANDADDQSLEVSSCLDVSEVIGNGQIIGLDTEKISGKTIVDECSLSTSILGKLFESSATGNSGGIANFVEDQDTKTHDVWSAFGFQSSKFAHWFLEEDKKPLVDNSSEKANDLLSLIVGVDKGGSMVPDVKANHHLPPAESNPGMMMSSLTSAVGIAEQSTKNKPEAMPTVLTCEDLEQSILSEISGNNSNFQPLGEGYYASDVEAEHAKTDIDNRASQHLLSLLQKGIGSKNVAPTSILDKECPVDQHDSEFGNVGATPDIIMDGNAEKSNSSGKTLTLETLFGISFMKELQSVDAPVSAQRNSVGLTRADASDSYGSRPISDDVLYPSSVSGIGLQRISHDRSILASNNRQEINLDKLEGHWSGLDDHRKDVELQRLPTEVNSKLGDFDAPLKVQLPDEDSLIAVGDPVNAQSSMFMPVLDESNMELLSSSSNRSVNMAEKLAALSAAIKDEWSVAGQKGLPFFRGPYDMVNPEFPYQNLQVQSSAQFHPRQTDHGRPLFHPLKSHPAHIDPQLKYIAPEAMIQHDAPTNHQFPANTIHTPYQHPNDVLPEFDHPVHHVMLQQLHMPGNLPSPVPKVFPGGAPMPLHRSNNPAGYVQEQNPMQGFHFGQQQSNFNGVGMPMPGPELGGMSNPPEAIQRLLEMELRSNPKQMHPFGHGGHTRPMYGHELDTGLWYR</sequence>
<dbReference type="AlphaFoldDB" id="A0AAD3RWS6"/>
<evidence type="ECO:0000313" key="3">
    <source>
        <dbReference type="Proteomes" id="UP001279734"/>
    </source>
</evidence>
<feature type="region of interest" description="Disordered" evidence="1">
    <location>
        <begin position="152"/>
        <end position="171"/>
    </location>
</feature>
<feature type="region of interest" description="Disordered" evidence="1">
    <location>
        <begin position="117"/>
        <end position="146"/>
    </location>
</feature>
<keyword evidence="3" id="KW-1185">Reference proteome</keyword>
<name>A0AAD3RWS6_NEPGR</name>
<feature type="compositionally biased region" description="Basic and acidic residues" evidence="1">
    <location>
        <begin position="117"/>
        <end position="137"/>
    </location>
</feature>
<feature type="region of interest" description="Disordered" evidence="1">
    <location>
        <begin position="358"/>
        <end position="377"/>
    </location>
</feature>
<dbReference type="Proteomes" id="UP001279734">
    <property type="component" value="Unassembled WGS sequence"/>
</dbReference>